<evidence type="ECO:0000256" key="1">
    <source>
        <dbReference type="SAM" id="MobiDB-lite"/>
    </source>
</evidence>
<proteinExistence type="predicted"/>
<dbReference type="AlphaFoldDB" id="A0A6L2LI17"/>
<feature type="compositionally biased region" description="Basic and acidic residues" evidence="1">
    <location>
        <begin position="87"/>
        <end position="101"/>
    </location>
</feature>
<comment type="caution">
    <text evidence="2">The sequence shown here is derived from an EMBL/GenBank/DDBJ whole genome shotgun (WGS) entry which is preliminary data.</text>
</comment>
<evidence type="ECO:0000313" key="2">
    <source>
        <dbReference type="EMBL" id="GEU60657.1"/>
    </source>
</evidence>
<organism evidence="2">
    <name type="scientific">Tanacetum cinerariifolium</name>
    <name type="common">Dalmatian daisy</name>
    <name type="synonym">Chrysanthemum cinerariifolium</name>
    <dbReference type="NCBI Taxonomy" id="118510"/>
    <lineage>
        <taxon>Eukaryota</taxon>
        <taxon>Viridiplantae</taxon>
        <taxon>Streptophyta</taxon>
        <taxon>Embryophyta</taxon>
        <taxon>Tracheophyta</taxon>
        <taxon>Spermatophyta</taxon>
        <taxon>Magnoliopsida</taxon>
        <taxon>eudicotyledons</taxon>
        <taxon>Gunneridae</taxon>
        <taxon>Pentapetalae</taxon>
        <taxon>asterids</taxon>
        <taxon>campanulids</taxon>
        <taxon>Asterales</taxon>
        <taxon>Asteraceae</taxon>
        <taxon>Asteroideae</taxon>
        <taxon>Anthemideae</taxon>
        <taxon>Anthemidinae</taxon>
        <taxon>Tanacetum</taxon>
    </lineage>
</organism>
<protein>
    <submittedName>
        <fullName evidence="2">Uncharacterized protein</fullName>
    </submittedName>
</protein>
<sequence>MQMLCKLSNKARKPAEDSQLLKAQVKELVGYQGSPMSPQSSLLPQVKDLKKHDTDDDKSIDLEMTDDEETDDEVLQGDAEISNVGKADAEKTEEAKDESNKAELPPTSSSLSISSSFVLTPVQESPSAAPVITLPTPFISTIPLAPLQQTTTPIPSPLIITDAPTITTVVPESNALFVVQLRVEK</sequence>
<name>A0A6L2LI17_TANCI</name>
<feature type="compositionally biased region" description="Acidic residues" evidence="1">
    <location>
        <begin position="63"/>
        <end position="75"/>
    </location>
</feature>
<gene>
    <name evidence="2" type="ORF">Tci_032635</name>
</gene>
<reference evidence="2" key="1">
    <citation type="journal article" date="2019" name="Sci. Rep.">
        <title>Draft genome of Tanacetum cinerariifolium, the natural source of mosquito coil.</title>
        <authorList>
            <person name="Yamashiro T."/>
            <person name="Shiraishi A."/>
            <person name="Satake H."/>
            <person name="Nakayama K."/>
        </authorList>
    </citation>
    <scope>NUCLEOTIDE SEQUENCE</scope>
</reference>
<feature type="compositionally biased region" description="Low complexity" evidence="1">
    <location>
        <begin position="34"/>
        <end position="45"/>
    </location>
</feature>
<feature type="compositionally biased region" description="Basic and acidic residues" evidence="1">
    <location>
        <begin position="47"/>
        <end position="61"/>
    </location>
</feature>
<feature type="region of interest" description="Disordered" evidence="1">
    <location>
        <begin position="31"/>
        <end position="110"/>
    </location>
</feature>
<dbReference type="EMBL" id="BKCJ010004373">
    <property type="protein sequence ID" value="GEU60657.1"/>
    <property type="molecule type" value="Genomic_DNA"/>
</dbReference>
<accession>A0A6L2LI17</accession>